<name>A0A8X7NPM1_CANPA</name>
<dbReference type="GO" id="GO:0042026">
    <property type="term" value="P:protein refolding"/>
    <property type="evidence" value="ECO:0007669"/>
    <property type="project" value="EnsemblFungi"/>
</dbReference>
<feature type="domain" description="PPIase cyclophilin-type" evidence="10">
    <location>
        <begin position="13"/>
        <end position="178"/>
    </location>
</feature>
<comment type="catalytic activity">
    <reaction evidence="1">
        <text>[protein]-peptidylproline (omega=180) = [protein]-peptidylproline (omega=0)</text>
        <dbReference type="Rhea" id="RHEA:16237"/>
        <dbReference type="Rhea" id="RHEA-COMP:10747"/>
        <dbReference type="Rhea" id="RHEA-COMP:10748"/>
        <dbReference type="ChEBI" id="CHEBI:83833"/>
        <dbReference type="ChEBI" id="CHEBI:83834"/>
        <dbReference type="EC" id="5.2.1.8"/>
    </reaction>
</comment>
<protein>
    <recommendedName>
        <fullName evidence="7">Peptidyl-prolyl cis-trans isomerase D</fullName>
        <ecNumber evidence="2">5.2.1.8</ecNumber>
    </recommendedName>
    <alternativeName>
        <fullName evidence="8">Rotamase D</fullName>
    </alternativeName>
</protein>
<dbReference type="FunFam" id="2.40.100.10:FF:000022">
    <property type="entry name" value="Peptidyl-prolyl cis-trans isomerase CYP95"/>
    <property type="match status" value="1"/>
</dbReference>
<dbReference type="SMART" id="SM00028">
    <property type="entry name" value="TPR"/>
    <property type="match status" value="3"/>
</dbReference>
<dbReference type="PRINTS" id="PR00153">
    <property type="entry name" value="CSAPPISMRASE"/>
</dbReference>
<dbReference type="FunFam" id="1.25.40.10:FF:000029">
    <property type="entry name" value="peptidyl-prolyl cis-trans isomerase D"/>
    <property type="match status" value="1"/>
</dbReference>
<dbReference type="Pfam" id="PF00160">
    <property type="entry name" value="Pro_isomerase"/>
    <property type="match status" value="1"/>
</dbReference>
<evidence type="ECO:0000313" key="11">
    <source>
        <dbReference type="EMBL" id="KAF6058430.1"/>
    </source>
</evidence>
<sequence>MTAAEDSKKSLVYFDITCNGKPKGRIIFKLYDEVVPKTAKNFRELCTGEHGVSKISGKPLTYKDSIFHRVIKDFMCQGGDFTHGSGIGGESIYGEKFEDENFEKLHDKPFLLSMANSGPNTNGSQFFITTVPTPHLNGKHVVFGEVVQGKSIVRQLERSEKDSGDKPVDEWKIADCGALSEDYVLNPADQDDGTGDFYEEVLHDNDVKNIDVSNPQSVFNAISRVKDIGTKLLKEGKLNKAYEKYAKAAGFATDYFPEELSEADVSELNKLKISCSLNLALVALKLKEGKNAIKAANEALEIDTIDDKSKAKALYRKGSGYLLAKDEESAQKCFEEALKLEPTDAAIQKGLQDVKAQIKARKEKQKRAMSKFFK</sequence>
<feature type="repeat" description="TPR" evidence="9">
    <location>
        <begin position="311"/>
        <end position="344"/>
    </location>
</feature>
<dbReference type="GO" id="GO:0005737">
    <property type="term" value="C:cytoplasm"/>
    <property type="evidence" value="ECO:0007669"/>
    <property type="project" value="EnsemblFungi"/>
</dbReference>
<evidence type="ECO:0000256" key="2">
    <source>
        <dbReference type="ARBA" id="ARBA00013194"/>
    </source>
</evidence>
<evidence type="ECO:0000256" key="1">
    <source>
        <dbReference type="ARBA" id="ARBA00000971"/>
    </source>
</evidence>
<evidence type="ECO:0000256" key="7">
    <source>
        <dbReference type="ARBA" id="ARBA00074451"/>
    </source>
</evidence>
<reference evidence="11" key="1">
    <citation type="submission" date="2020-03" db="EMBL/GenBank/DDBJ databases">
        <title>FDA dAtabase for Regulatory Grade micrObial Sequences (FDA-ARGOS): Supporting development and validation of Infectious Disease Dx tests.</title>
        <authorList>
            <person name="Campos J."/>
            <person name="Goldberg B."/>
            <person name="Tallon L."/>
            <person name="Sadzewicz L."/>
            <person name="Vavikolanu K."/>
            <person name="Mehta A."/>
            <person name="Aluvathingal J."/>
            <person name="Nadendla S."/>
            <person name="Nandy P."/>
            <person name="Geyer C."/>
            <person name="Yan Y."/>
            <person name="Sichtig H."/>
        </authorList>
    </citation>
    <scope>NUCLEOTIDE SEQUENCE [LARGE SCALE GENOMIC DNA]</scope>
    <source>
        <strain evidence="11">FDAARGOS_652</strain>
    </source>
</reference>
<evidence type="ECO:0000259" key="10">
    <source>
        <dbReference type="PROSITE" id="PS50072"/>
    </source>
</evidence>
<evidence type="ECO:0000313" key="12">
    <source>
        <dbReference type="Proteomes" id="UP000590412"/>
    </source>
</evidence>
<dbReference type="EMBL" id="JABWAB010000001">
    <property type="protein sequence ID" value="KAF6058430.1"/>
    <property type="molecule type" value="Genomic_DNA"/>
</dbReference>
<dbReference type="InterPro" id="IPR002130">
    <property type="entry name" value="Cyclophilin-type_PPIase_dom"/>
</dbReference>
<keyword evidence="3" id="KW-0677">Repeat</keyword>
<dbReference type="GO" id="GO:0016018">
    <property type="term" value="F:cyclosporin A binding"/>
    <property type="evidence" value="ECO:0007669"/>
    <property type="project" value="TreeGrafter"/>
</dbReference>
<evidence type="ECO:0000256" key="8">
    <source>
        <dbReference type="ARBA" id="ARBA00076602"/>
    </source>
</evidence>
<keyword evidence="4 9" id="KW-0802">TPR repeat</keyword>
<dbReference type="Gene3D" id="1.25.40.10">
    <property type="entry name" value="Tetratricopeptide repeat domain"/>
    <property type="match status" value="1"/>
</dbReference>
<dbReference type="SUPFAM" id="SSF50891">
    <property type="entry name" value="Cyclophilin-like"/>
    <property type="match status" value="1"/>
</dbReference>
<dbReference type="SUPFAM" id="SSF48452">
    <property type="entry name" value="TPR-like"/>
    <property type="match status" value="1"/>
</dbReference>
<dbReference type="PROSITE" id="PS50072">
    <property type="entry name" value="CSA_PPIASE_2"/>
    <property type="match status" value="1"/>
</dbReference>
<dbReference type="PANTHER" id="PTHR11071">
    <property type="entry name" value="PEPTIDYL-PROLYL CIS-TRANS ISOMERASE"/>
    <property type="match status" value="1"/>
</dbReference>
<dbReference type="InterPro" id="IPR029000">
    <property type="entry name" value="Cyclophilin-like_dom_sf"/>
</dbReference>
<dbReference type="InterPro" id="IPR020892">
    <property type="entry name" value="Cyclophilin-type_PPIase_CS"/>
</dbReference>
<dbReference type="GO" id="GO:0003755">
    <property type="term" value="F:peptidyl-prolyl cis-trans isomerase activity"/>
    <property type="evidence" value="ECO:0007669"/>
    <property type="project" value="UniProtKB-KW"/>
</dbReference>
<dbReference type="EC" id="5.2.1.8" evidence="2"/>
<proteinExistence type="predicted"/>
<accession>A0A8X7NPM1</accession>
<dbReference type="CDD" id="cd01926">
    <property type="entry name" value="cyclophilin_ABH_like"/>
    <property type="match status" value="1"/>
</dbReference>
<dbReference type="InterPro" id="IPR019734">
    <property type="entry name" value="TPR_rpt"/>
</dbReference>
<dbReference type="Pfam" id="PF07719">
    <property type="entry name" value="TPR_2"/>
    <property type="match status" value="1"/>
</dbReference>
<gene>
    <name evidence="11" type="primary">CPR6</name>
    <name evidence="11" type="ORF">FOB60_000012</name>
</gene>
<dbReference type="PROSITE" id="PS50005">
    <property type="entry name" value="TPR"/>
    <property type="match status" value="1"/>
</dbReference>
<dbReference type="PANTHER" id="PTHR11071:SF561">
    <property type="entry name" value="PEPTIDYL-PROLYL CIS-TRANS ISOMERASE D-RELATED"/>
    <property type="match status" value="1"/>
</dbReference>
<evidence type="ECO:0000256" key="3">
    <source>
        <dbReference type="ARBA" id="ARBA00022737"/>
    </source>
</evidence>
<dbReference type="Proteomes" id="UP000590412">
    <property type="component" value="Unassembled WGS sequence"/>
</dbReference>
<evidence type="ECO:0000256" key="5">
    <source>
        <dbReference type="ARBA" id="ARBA00023110"/>
    </source>
</evidence>
<organism evidence="11 12">
    <name type="scientific">Candida parapsilosis</name>
    <name type="common">Yeast</name>
    <dbReference type="NCBI Taxonomy" id="5480"/>
    <lineage>
        <taxon>Eukaryota</taxon>
        <taxon>Fungi</taxon>
        <taxon>Dikarya</taxon>
        <taxon>Ascomycota</taxon>
        <taxon>Saccharomycotina</taxon>
        <taxon>Pichiomycetes</taxon>
        <taxon>Debaryomycetaceae</taxon>
        <taxon>Candida/Lodderomyces clade</taxon>
        <taxon>Candida</taxon>
    </lineage>
</organism>
<dbReference type="InterPro" id="IPR011990">
    <property type="entry name" value="TPR-like_helical_dom_sf"/>
</dbReference>
<keyword evidence="6 11" id="KW-0413">Isomerase</keyword>
<dbReference type="InterPro" id="IPR013105">
    <property type="entry name" value="TPR_2"/>
</dbReference>
<evidence type="ECO:0000256" key="9">
    <source>
        <dbReference type="PROSITE-ProRule" id="PRU00339"/>
    </source>
</evidence>
<comment type="caution">
    <text evidence="11">The sequence shown here is derived from an EMBL/GenBank/DDBJ whole genome shotgun (WGS) entry which is preliminary data.</text>
</comment>
<dbReference type="GO" id="GO:0043022">
    <property type="term" value="F:ribosome binding"/>
    <property type="evidence" value="ECO:0007669"/>
    <property type="project" value="EnsemblFungi"/>
</dbReference>
<dbReference type="AlphaFoldDB" id="A0A8X7NPM1"/>
<dbReference type="PROSITE" id="PS00170">
    <property type="entry name" value="CSA_PPIASE_1"/>
    <property type="match status" value="1"/>
</dbReference>
<dbReference type="Gene3D" id="2.40.100.10">
    <property type="entry name" value="Cyclophilin-like"/>
    <property type="match status" value="1"/>
</dbReference>
<keyword evidence="5" id="KW-0697">Rotamase</keyword>
<dbReference type="GO" id="GO:0051082">
    <property type="term" value="F:unfolded protein binding"/>
    <property type="evidence" value="ECO:0007669"/>
    <property type="project" value="EnsemblFungi"/>
</dbReference>
<evidence type="ECO:0000256" key="6">
    <source>
        <dbReference type="ARBA" id="ARBA00023235"/>
    </source>
</evidence>
<dbReference type="OrthoDB" id="193499at2759"/>
<evidence type="ECO:0000256" key="4">
    <source>
        <dbReference type="ARBA" id="ARBA00022803"/>
    </source>
</evidence>